<evidence type="ECO:0000313" key="1">
    <source>
        <dbReference type="EMBL" id="GMN21426.1"/>
    </source>
</evidence>
<dbReference type="Gene3D" id="3.10.20.90">
    <property type="entry name" value="Phosphatidylinositol 3-kinase Catalytic Subunit, Chain A, domain 1"/>
    <property type="match status" value="1"/>
</dbReference>
<dbReference type="AlphaFoldDB" id="A0AA87ZB65"/>
<gene>
    <name evidence="1" type="ORF">TIFTF001_043310</name>
</gene>
<dbReference type="Proteomes" id="UP001187192">
    <property type="component" value="Unassembled WGS sequence"/>
</dbReference>
<dbReference type="PANTHER" id="PTHR14942">
    <property type="entry name" value="U11/U12 SMALL NUCLEAR RIBONUCLEOPROTEIN 25 KDA PROTEIN"/>
    <property type="match status" value="1"/>
</dbReference>
<comment type="caution">
    <text evidence="1">The sequence shown here is derived from an EMBL/GenBank/DDBJ whole genome shotgun (WGS) entry which is preliminary data.</text>
</comment>
<dbReference type="InterPro" id="IPR039690">
    <property type="entry name" value="SNRNP25"/>
</dbReference>
<proteinExistence type="predicted"/>
<protein>
    <submittedName>
        <fullName evidence="1">Uncharacterized protein</fullName>
    </submittedName>
</protein>
<dbReference type="GO" id="GO:0000398">
    <property type="term" value="P:mRNA splicing, via spliceosome"/>
    <property type="evidence" value="ECO:0007669"/>
    <property type="project" value="InterPro"/>
</dbReference>
<dbReference type="PANTHER" id="PTHR14942:SF9">
    <property type="entry name" value="OS02G0188500 PROTEIN"/>
    <property type="match status" value="1"/>
</dbReference>
<evidence type="ECO:0000313" key="2">
    <source>
        <dbReference type="Proteomes" id="UP001187192"/>
    </source>
</evidence>
<name>A0AA87ZB65_FICCA</name>
<keyword evidence="2" id="KW-1185">Reference proteome</keyword>
<accession>A0AA87ZB65</accession>
<sequence length="114" mass="13198">MPNDTGGLCLPEGCLFGTTSTLSPVLLNDTVRRSFAYHKLPRQLLKLCVLKLDGSFFGHKLINDKAYIRLFGIKDGDQLKFVQHLSVNCEREKRRVTRHRSFNPYDHEHVMPWN</sequence>
<organism evidence="1 2">
    <name type="scientific">Ficus carica</name>
    <name type="common">Common fig</name>
    <dbReference type="NCBI Taxonomy" id="3494"/>
    <lineage>
        <taxon>Eukaryota</taxon>
        <taxon>Viridiplantae</taxon>
        <taxon>Streptophyta</taxon>
        <taxon>Embryophyta</taxon>
        <taxon>Tracheophyta</taxon>
        <taxon>Spermatophyta</taxon>
        <taxon>Magnoliopsida</taxon>
        <taxon>eudicotyledons</taxon>
        <taxon>Gunneridae</taxon>
        <taxon>Pentapetalae</taxon>
        <taxon>rosids</taxon>
        <taxon>fabids</taxon>
        <taxon>Rosales</taxon>
        <taxon>Moraceae</taxon>
        <taxon>Ficeae</taxon>
        <taxon>Ficus</taxon>
    </lineage>
</organism>
<dbReference type="EMBL" id="BTGU01002740">
    <property type="protein sequence ID" value="GMN21426.1"/>
    <property type="molecule type" value="Genomic_DNA"/>
</dbReference>
<reference evidence="1" key="1">
    <citation type="submission" date="2023-07" db="EMBL/GenBank/DDBJ databases">
        <title>draft genome sequence of fig (Ficus carica).</title>
        <authorList>
            <person name="Takahashi T."/>
            <person name="Nishimura K."/>
        </authorList>
    </citation>
    <scope>NUCLEOTIDE SEQUENCE</scope>
</reference>